<evidence type="ECO:0000313" key="3">
    <source>
        <dbReference type="EMBL" id="GHC62362.1"/>
    </source>
</evidence>
<dbReference type="Proteomes" id="UP000644507">
    <property type="component" value="Unassembled WGS sequence"/>
</dbReference>
<reference evidence="3" key="1">
    <citation type="journal article" date="2014" name="Int. J. Syst. Evol. Microbiol.">
        <title>Complete genome sequence of Corynebacterium casei LMG S-19264T (=DSM 44701T), isolated from a smear-ripened cheese.</title>
        <authorList>
            <consortium name="US DOE Joint Genome Institute (JGI-PGF)"/>
            <person name="Walter F."/>
            <person name="Albersmeier A."/>
            <person name="Kalinowski J."/>
            <person name="Ruckert C."/>
        </authorList>
    </citation>
    <scope>NUCLEOTIDE SEQUENCE</scope>
    <source>
        <strain evidence="3">KCTC 12988</strain>
    </source>
</reference>
<protein>
    <recommendedName>
        <fullName evidence="2">Type I restriction enzyme R protein N-terminal domain-containing protein</fullName>
    </recommendedName>
</protein>
<accession>A0A918WNV0</accession>
<organism evidence="3 4">
    <name type="scientific">Roseibacillus persicicus</name>
    <dbReference type="NCBI Taxonomy" id="454148"/>
    <lineage>
        <taxon>Bacteria</taxon>
        <taxon>Pseudomonadati</taxon>
        <taxon>Verrucomicrobiota</taxon>
        <taxon>Verrucomicrobiia</taxon>
        <taxon>Verrucomicrobiales</taxon>
        <taxon>Verrucomicrobiaceae</taxon>
        <taxon>Roseibacillus</taxon>
    </lineage>
</organism>
<dbReference type="InterPro" id="IPR029464">
    <property type="entry name" value="HSDR_N"/>
</dbReference>
<gene>
    <name evidence="3" type="ORF">GCM10007100_32210</name>
</gene>
<evidence type="ECO:0000259" key="2">
    <source>
        <dbReference type="Pfam" id="PF13588"/>
    </source>
</evidence>
<feature type="region of interest" description="Disordered" evidence="1">
    <location>
        <begin position="219"/>
        <end position="257"/>
    </location>
</feature>
<evidence type="ECO:0000313" key="4">
    <source>
        <dbReference type="Proteomes" id="UP000644507"/>
    </source>
</evidence>
<dbReference type="EMBL" id="BMXI01000015">
    <property type="protein sequence ID" value="GHC62362.1"/>
    <property type="molecule type" value="Genomic_DNA"/>
</dbReference>
<sequence>MSLIEVLSDVTSKLRQGRFPNEQAISQGIVLRLLQELGWDVYDTNVVWPEFQTGEGRADFALCYPPSKPSIFIEVKQPGKAENGVRQALEYAFHTGVPFIVLTDGKTWSFYLPAEQGSYEDRRVYKLDLFEREAEQGAAVLTRYLENDRVKSGEALENARREYRSRNRRSVARSAIPEAWHELIENGDETLVELLADAVESKAGFRPDDDDVTDFLTNLRRPVVSQTPPTKPTNSVRPPQTPQAEPKPSSSSNRHGHLIISGKAFPYANAKEAMVTALTELSKSDPSFLQRCSQHPYCSGRKRRYIAQTPEE</sequence>
<dbReference type="Pfam" id="PF13588">
    <property type="entry name" value="HSDR_N_2"/>
    <property type="match status" value="1"/>
</dbReference>
<dbReference type="AlphaFoldDB" id="A0A918WNV0"/>
<name>A0A918WNV0_9BACT</name>
<proteinExistence type="predicted"/>
<comment type="caution">
    <text evidence="3">The sequence shown here is derived from an EMBL/GenBank/DDBJ whole genome shotgun (WGS) entry which is preliminary data.</text>
</comment>
<dbReference type="Gene3D" id="3.90.1570.30">
    <property type="match status" value="1"/>
</dbReference>
<feature type="domain" description="Type I restriction enzyme R protein N-terminal" evidence="2">
    <location>
        <begin position="23"/>
        <end position="111"/>
    </location>
</feature>
<reference evidence="3" key="2">
    <citation type="submission" date="2020-09" db="EMBL/GenBank/DDBJ databases">
        <authorList>
            <person name="Sun Q."/>
            <person name="Kim S."/>
        </authorList>
    </citation>
    <scope>NUCLEOTIDE SEQUENCE</scope>
    <source>
        <strain evidence="3">KCTC 12988</strain>
    </source>
</reference>
<evidence type="ECO:0000256" key="1">
    <source>
        <dbReference type="SAM" id="MobiDB-lite"/>
    </source>
</evidence>
<keyword evidence="4" id="KW-1185">Reference proteome</keyword>
<dbReference type="RefSeq" id="WP_189572189.1">
    <property type="nucleotide sequence ID" value="NZ_BMXI01000015.1"/>
</dbReference>
<feature type="compositionally biased region" description="Polar residues" evidence="1">
    <location>
        <begin position="224"/>
        <end position="238"/>
    </location>
</feature>